<dbReference type="SUPFAM" id="SSF46689">
    <property type="entry name" value="Homeodomain-like"/>
    <property type="match status" value="2"/>
</dbReference>
<evidence type="ECO:0000313" key="9">
    <source>
        <dbReference type="Proteomes" id="UP000543642"/>
    </source>
</evidence>
<dbReference type="Pfam" id="PF12833">
    <property type="entry name" value="HTH_18"/>
    <property type="match status" value="1"/>
</dbReference>
<keyword evidence="3" id="KW-0805">Transcription regulation</keyword>
<dbReference type="Gene3D" id="3.20.20.80">
    <property type="entry name" value="Glycosidases"/>
    <property type="match status" value="1"/>
</dbReference>
<dbReference type="SMART" id="SM00342">
    <property type="entry name" value="HTH_ARAC"/>
    <property type="match status" value="1"/>
</dbReference>
<dbReference type="AlphaFoldDB" id="A0A7W8HBY8"/>
<dbReference type="Gene3D" id="2.60.40.1500">
    <property type="entry name" value="Glycosyl hydrolase domain, family 39"/>
    <property type="match status" value="1"/>
</dbReference>
<proteinExistence type="inferred from homology"/>
<dbReference type="InterPro" id="IPR017853">
    <property type="entry name" value="GH"/>
</dbReference>
<keyword evidence="2" id="KW-0378">Hydrolase</keyword>
<name>A0A7W8HBY8_9FIRM</name>
<keyword evidence="5" id="KW-0804">Transcription</keyword>
<evidence type="ECO:0000256" key="3">
    <source>
        <dbReference type="ARBA" id="ARBA00023015"/>
    </source>
</evidence>
<evidence type="ECO:0000256" key="4">
    <source>
        <dbReference type="ARBA" id="ARBA00023125"/>
    </source>
</evidence>
<keyword evidence="4 8" id="KW-0238">DNA-binding</keyword>
<dbReference type="GO" id="GO:0043565">
    <property type="term" value="F:sequence-specific DNA binding"/>
    <property type="evidence" value="ECO:0007669"/>
    <property type="project" value="InterPro"/>
</dbReference>
<sequence>MIDYQIHLLTWKEKFVDIAEAVRIVYIVRGTAMVVDDENGNYQVSQGDIFVINAGRKCQIEMTPENLTAVLSVNYYHMCEILDEEYLYFFLNSRLDTGGKYTEVIEHMQRILLIYSERRADTYFEEEGRVCLLLDSMLHYFRARDRDWKAGEKDKNTRVLKVLRYIHMNYKRGLSLEEIAKKLYLSPSAASRMFYRATGEHFVSYLNKVRLSHVEHDLLHTDHSILQIALDNGFATPASLNKIFKKEYQMAPTKYREINADEGLGSESGQKISQELYHILKESLSEESTDSTEELWAEDGGGAQTLFNANHLLNVGPIYILRSADVQSHVLEIADQLHIEYIRLWGIFSRQMMIFYGNQEGYNFSFIDIILDFCVENHLKVFFDLGRRKNVALSSERENIYSFEDNMLLESREAWENLIDAFIRHIIYRYGRHEVSQWIFEMTFFLNELPYYSAEKYSSHQVWETTYQIIKKHLPQARIAGPGLPAFCDFEITRMVLRDFMDTQYLPDIFTSFHFPYLERQDMKDVSVYEREISKNTKTDFLSAQILFVLKELKKMGFKGQNCITEWGVSLANRNYIQDSCFRGAFTVFNILKNYRYADALGIFYASDMLNVYADKKAVLQGSGGIVTRHGIPKPVFFALDFLGKLGKQVLRQSENGIITKDEDGNFKILCFNLKVLGSAYYLLEENSYQPEEINRLFVNKDSKKIKITLSVPGDGQQVKIRHSIINDMYGSVLNQWIQLGCASDLQKEDIDYIRKTCVPGMILQNENIQNGKLVLNLTLAPNEVRLITVQIVDTV</sequence>
<evidence type="ECO:0000259" key="7">
    <source>
        <dbReference type="PROSITE" id="PS01124"/>
    </source>
</evidence>
<feature type="domain" description="HTH araC/xylS-type" evidence="7">
    <location>
        <begin position="160"/>
        <end position="258"/>
    </location>
</feature>
<organism evidence="8 9">
    <name type="scientific">Catenibacillus scindens</name>
    <dbReference type="NCBI Taxonomy" id="673271"/>
    <lineage>
        <taxon>Bacteria</taxon>
        <taxon>Bacillati</taxon>
        <taxon>Bacillota</taxon>
        <taxon>Clostridia</taxon>
        <taxon>Lachnospirales</taxon>
        <taxon>Lachnospiraceae</taxon>
        <taxon>Catenibacillus</taxon>
    </lineage>
</organism>
<dbReference type="SUPFAM" id="SSF51182">
    <property type="entry name" value="RmlC-like cupins"/>
    <property type="match status" value="1"/>
</dbReference>
<dbReference type="PROSITE" id="PS00041">
    <property type="entry name" value="HTH_ARAC_FAMILY_1"/>
    <property type="match status" value="1"/>
</dbReference>
<dbReference type="RefSeq" id="WP_183775539.1">
    <property type="nucleotide sequence ID" value="NZ_JACHFW010000012.1"/>
</dbReference>
<dbReference type="EMBL" id="JACHFW010000012">
    <property type="protein sequence ID" value="MBB5265573.1"/>
    <property type="molecule type" value="Genomic_DNA"/>
</dbReference>
<dbReference type="SUPFAM" id="SSF51445">
    <property type="entry name" value="(Trans)glycosidases"/>
    <property type="match status" value="1"/>
</dbReference>
<dbReference type="GO" id="GO:0003700">
    <property type="term" value="F:DNA-binding transcription factor activity"/>
    <property type="evidence" value="ECO:0007669"/>
    <property type="project" value="InterPro"/>
</dbReference>
<dbReference type="PANTHER" id="PTHR43280">
    <property type="entry name" value="ARAC-FAMILY TRANSCRIPTIONAL REGULATOR"/>
    <property type="match status" value="1"/>
</dbReference>
<dbReference type="PANTHER" id="PTHR43280:SF2">
    <property type="entry name" value="HTH-TYPE TRANSCRIPTIONAL REGULATOR EXSA"/>
    <property type="match status" value="1"/>
</dbReference>
<dbReference type="Proteomes" id="UP000543642">
    <property type="component" value="Unassembled WGS sequence"/>
</dbReference>
<comment type="similarity">
    <text evidence="1">Belongs to the glycosyl hydrolase 39 family.</text>
</comment>
<dbReference type="Pfam" id="PF01229">
    <property type="entry name" value="Glyco_hydro_39"/>
    <property type="match status" value="1"/>
</dbReference>
<dbReference type="GO" id="GO:0016798">
    <property type="term" value="F:hydrolase activity, acting on glycosyl bonds"/>
    <property type="evidence" value="ECO:0007669"/>
    <property type="project" value="UniProtKB-KW"/>
</dbReference>
<dbReference type="InterPro" id="IPR009057">
    <property type="entry name" value="Homeodomain-like_sf"/>
</dbReference>
<comment type="caution">
    <text evidence="8">The sequence shown here is derived from an EMBL/GenBank/DDBJ whole genome shotgun (WGS) entry which is preliminary data.</text>
</comment>
<dbReference type="PROSITE" id="PS01124">
    <property type="entry name" value="HTH_ARAC_FAMILY_2"/>
    <property type="match status" value="1"/>
</dbReference>
<protein>
    <submittedName>
        <fullName evidence="8">Beta-xylosidase/AraC-like DNA-binding protein</fullName>
    </submittedName>
</protein>
<accession>A0A7W8HBY8</accession>
<evidence type="ECO:0000256" key="1">
    <source>
        <dbReference type="ARBA" id="ARBA00008875"/>
    </source>
</evidence>
<evidence type="ECO:0000256" key="6">
    <source>
        <dbReference type="ARBA" id="ARBA00023295"/>
    </source>
</evidence>
<dbReference type="SUPFAM" id="SSF51011">
    <property type="entry name" value="Glycosyl hydrolase domain"/>
    <property type="match status" value="1"/>
</dbReference>
<dbReference type="InterPro" id="IPR011051">
    <property type="entry name" value="RmlC_Cupin_sf"/>
</dbReference>
<dbReference type="InterPro" id="IPR018060">
    <property type="entry name" value="HTH_AraC"/>
</dbReference>
<dbReference type="InterPro" id="IPR018062">
    <property type="entry name" value="HTH_AraC-typ_CS"/>
</dbReference>
<dbReference type="InterPro" id="IPR049166">
    <property type="entry name" value="GH39_cat"/>
</dbReference>
<evidence type="ECO:0000313" key="8">
    <source>
        <dbReference type="EMBL" id="MBB5265573.1"/>
    </source>
</evidence>
<dbReference type="Gene3D" id="1.10.10.60">
    <property type="entry name" value="Homeodomain-like"/>
    <property type="match status" value="2"/>
</dbReference>
<evidence type="ECO:0000256" key="2">
    <source>
        <dbReference type="ARBA" id="ARBA00022801"/>
    </source>
</evidence>
<reference evidence="8 9" key="1">
    <citation type="submission" date="2020-08" db="EMBL/GenBank/DDBJ databases">
        <title>Genomic Encyclopedia of Type Strains, Phase IV (KMG-IV): sequencing the most valuable type-strain genomes for metagenomic binning, comparative biology and taxonomic classification.</title>
        <authorList>
            <person name="Goeker M."/>
        </authorList>
    </citation>
    <scope>NUCLEOTIDE SEQUENCE [LARGE SCALE GENOMIC DNA]</scope>
    <source>
        <strain evidence="8 9">DSM 106146</strain>
    </source>
</reference>
<gene>
    <name evidence="8" type="ORF">HNP82_002719</name>
</gene>
<evidence type="ECO:0000256" key="5">
    <source>
        <dbReference type="ARBA" id="ARBA00023163"/>
    </source>
</evidence>
<keyword evidence="9" id="KW-1185">Reference proteome</keyword>
<keyword evidence="6" id="KW-0326">Glycosidase</keyword>